<feature type="region of interest" description="Disordered" evidence="7">
    <location>
        <begin position="114"/>
        <end position="135"/>
    </location>
</feature>
<dbReference type="RefSeq" id="WP_052157741.1">
    <property type="nucleotide sequence ID" value="NZ_JBPKCJ010000002.1"/>
</dbReference>
<sequence>MERESLEENRSNATGKRKTAIARVRVQAGSGQIRINDRALEEYFPRTIWSNQVKAPLEITNMLSRIDVFARVTGGGLTGQAEAIRHGISRALLEINPELRESLKKEGFLTRDPRIKERKKYGQKGARKRFQFSKR</sequence>
<dbReference type="FunFam" id="3.30.230.10:FF:000001">
    <property type="entry name" value="30S ribosomal protein S9"/>
    <property type="match status" value="1"/>
</dbReference>
<dbReference type="InterPro" id="IPR023035">
    <property type="entry name" value="Ribosomal_uS9_bac/plastid"/>
</dbReference>
<dbReference type="AlphaFoldDB" id="A0A094WAW3"/>
<dbReference type="GO" id="GO:0003723">
    <property type="term" value="F:RNA binding"/>
    <property type="evidence" value="ECO:0007669"/>
    <property type="project" value="TreeGrafter"/>
</dbReference>
<dbReference type="InterPro" id="IPR014721">
    <property type="entry name" value="Ribsml_uS5_D2-typ_fold_subgr"/>
</dbReference>
<dbReference type="GO" id="GO:0005737">
    <property type="term" value="C:cytoplasm"/>
    <property type="evidence" value="ECO:0007669"/>
    <property type="project" value="UniProtKB-ARBA"/>
</dbReference>
<dbReference type="GO" id="GO:0006412">
    <property type="term" value="P:translation"/>
    <property type="evidence" value="ECO:0007669"/>
    <property type="project" value="UniProtKB-UniRule"/>
</dbReference>
<accession>A0A094WAW3</accession>
<evidence type="ECO:0000256" key="1">
    <source>
        <dbReference type="ARBA" id="ARBA00005251"/>
    </source>
</evidence>
<keyword evidence="3 5" id="KW-0687">Ribonucleoprotein</keyword>
<dbReference type="SUPFAM" id="SSF54211">
    <property type="entry name" value="Ribosomal protein S5 domain 2-like"/>
    <property type="match status" value="1"/>
</dbReference>
<evidence type="ECO:0000256" key="6">
    <source>
        <dbReference type="RuleBase" id="RU003815"/>
    </source>
</evidence>
<dbReference type="PANTHER" id="PTHR21569:SF1">
    <property type="entry name" value="SMALL RIBOSOMAL SUBUNIT PROTEIN US9M"/>
    <property type="match status" value="1"/>
</dbReference>
<proteinExistence type="inferred from homology"/>
<dbReference type="Proteomes" id="UP000029452">
    <property type="component" value="Unassembled WGS sequence"/>
</dbReference>
<protein>
    <recommendedName>
        <fullName evidence="4 5">Small ribosomal subunit protein uS9</fullName>
    </recommendedName>
</protein>
<evidence type="ECO:0000256" key="4">
    <source>
        <dbReference type="ARBA" id="ARBA00035259"/>
    </source>
</evidence>
<comment type="caution">
    <text evidence="8">The sequence shown here is derived from an EMBL/GenBank/DDBJ whole genome shotgun (WGS) entry which is preliminary data.</text>
</comment>
<organism evidence="8 9">
    <name type="scientific">Leptospirillum ferriphilum</name>
    <dbReference type="NCBI Taxonomy" id="178606"/>
    <lineage>
        <taxon>Bacteria</taxon>
        <taxon>Pseudomonadati</taxon>
        <taxon>Nitrospirota</taxon>
        <taxon>Nitrospiria</taxon>
        <taxon>Nitrospirales</taxon>
        <taxon>Nitrospiraceae</taxon>
        <taxon>Leptospirillum</taxon>
    </lineage>
</organism>
<dbReference type="PATRIC" id="fig|178606.4.peg.644"/>
<evidence type="ECO:0000256" key="7">
    <source>
        <dbReference type="SAM" id="MobiDB-lite"/>
    </source>
</evidence>
<dbReference type="Pfam" id="PF00380">
    <property type="entry name" value="Ribosomal_S9"/>
    <property type="match status" value="1"/>
</dbReference>
<evidence type="ECO:0000313" key="9">
    <source>
        <dbReference type="Proteomes" id="UP000029452"/>
    </source>
</evidence>
<dbReference type="InterPro" id="IPR020574">
    <property type="entry name" value="Ribosomal_uS9_CS"/>
</dbReference>
<dbReference type="NCBIfam" id="NF001099">
    <property type="entry name" value="PRK00132.1"/>
    <property type="match status" value="1"/>
</dbReference>
<gene>
    <name evidence="5" type="primary">rpsI</name>
    <name evidence="8" type="ORF">LptCag_2108</name>
</gene>
<dbReference type="GO" id="GO:0003735">
    <property type="term" value="F:structural constituent of ribosome"/>
    <property type="evidence" value="ECO:0007669"/>
    <property type="project" value="InterPro"/>
</dbReference>
<evidence type="ECO:0000256" key="5">
    <source>
        <dbReference type="HAMAP-Rule" id="MF_00532"/>
    </source>
</evidence>
<comment type="similarity">
    <text evidence="1 5 6">Belongs to the universal ribosomal protein uS9 family.</text>
</comment>
<evidence type="ECO:0000313" key="8">
    <source>
        <dbReference type="EMBL" id="KGA94678.1"/>
    </source>
</evidence>
<dbReference type="HAMAP" id="MF_00532_B">
    <property type="entry name" value="Ribosomal_uS9_B"/>
    <property type="match status" value="1"/>
</dbReference>
<dbReference type="PANTHER" id="PTHR21569">
    <property type="entry name" value="RIBOSOMAL PROTEIN S9"/>
    <property type="match status" value="1"/>
</dbReference>
<reference evidence="8 9" key="1">
    <citation type="submission" date="2014-06" db="EMBL/GenBank/DDBJ databases">
        <title>Draft genome sequence of iron oxidizing acidophile Leptospirillum ferriphilum DSM14647.</title>
        <authorList>
            <person name="Cardenas J.P."/>
            <person name="Lazcano M."/>
            <person name="Ossandon F.J."/>
            <person name="Corbett M."/>
            <person name="Holmes D.S."/>
            <person name="Watkin E."/>
        </authorList>
    </citation>
    <scope>NUCLEOTIDE SEQUENCE [LARGE SCALE GENOMIC DNA]</scope>
    <source>
        <strain evidence="8 9">DSM 14647</strain>
    </source>
</reference>
<dbReference type="InterPro" id="IPR000754">
    <property type="entry name" value="Ribosomal_uS9"/>
</dbReference>
<dbReference type="EMBL" id="JPGK01000002">
    <property type="protein sequence ID" value="KGA94678.1"/>
    <property type="molecule type" value="Genomic_DNA"/>
</dbReference>
<dbReference type="OrthoDB" id="9803965at2"/>
<evidence type="ECO:0000256" key="3">
    <source>
        <dbReference type="ARBA" id="ARBA00023274"/>
    </source>
</evidence>
<feature type="compositionally biased region" description="Basic residues" evidence="7">
    <location>
        <begin position="116"/>
        <end position="135"/>
    </location>
</feature>
<dbReference type="InterPro" id="IPR020568">
    <property type="entry name" value="Ribosomal_Su5_D2-typ_SF"/>
</dbReference>
<keyword evidence="2 5" id="KW-0689">Ribosomal protein</keyword>
<name>A0A094WAW3_9BACT</name>
<dbReference type="Gene3D" id="3.30.230.10">
    <property type="match status" value="1"/>
</dbReference>
<dbReference type="GO" id="GO:0015935">
    <property type="term" value="C:small ribosomal subunit"/>
    <property type="evidence" value="ECO:0007669"/>
    <property type="project" value="UniProtKB-ARBA"/>
</dbReference>
<dbReference type="PROSITE" id="PS00360">
    <property type="entry name" value="RIBOSOMAL_S9"/>
    <property type="match status" value="1"/>
</dbReference>
<evidence type="ECO:0000256" key="2">
    <source>
        <dbReference type="ARBA" id="ARBA00022980"/>
    </source>
</evidence>